<dbReference type="HAMAP" id="MF_03015">
    <property type="entry name" value="Ribosomal_S2_euk"/>
    <property type="match status" value="1"/>
</dbReference>
<gene>
    <name evidence="10" type="ORF">FEHR0123_LOCUS5402</name>
</gene>
<dbReference type="GO" id="GO:0003735">
    <property type="term" value="F:structural constituent of ribosome"/>
    <property type="evidence" value="ECO:0007669"/>
    <property type="project" value="UniProtKB-UniRule"/>
</dbReference>
<evidence type="ECO:0000256" key="7">
    <source>
        <dbReference type="HAMAP-Rule" id="MF_03015"/>
    </source>
</evidence>
<comment type="subunit">
    <text evidence="7">Component of the small ribosomal subunit. Mature ribosomes consist of a small (40S) and a large (60S) subunit. The 40S subunit contains about 33 different proteins and 1 molecule of RNA (18S). The 60S subunit contains about 49 different proteins and 3 molecules of RNA (25S, 5.8S and 5S). Interacts with ribosomal protein S21.</text>
</comment>
<keyword evidence="5 7" id="KW-0687">Ribonucleoprotein</keyword>
<dbReference type="PANTHER" id="PTHR11489">
    <property type="entry name" value="40S RIBOSOMAL PROTEIN SA"/>
    <property type="match status" value="1"/>
</dbReference>
<feature type="compositionally biased region" description="Acidic residues" evidence="9">
    <location>
        <begin position="215"/>
        <end position="231"/>
    </location>
</feature>
<organism evidence="10">
    <name type="scientific">Favella ehrenbergii</name>
    <dbReference type="NCBI Taxonomy" id="182087"/>
    <lineage>
        <taxon>Eukaryota</taxon>
        <taxon>Sar</taxon>
        <taxon>Alveolata</taxon>
        <taxon>Ciliophora</taxon>
        <taxon>Intramacronucleata</taxon>
        <taxon>Spirotrichea</taxon>
        <taxon>Choreotrichia</taxon>
        <taxon>Tintinnida</taxon>
        <taxon>Xystonellidae</taxon>
        <taxon>Favella</taxon>
    </lineage>
</organism>
<dbReference type="GO" id="GO:0022627">
    <property type="term" value="C:cytosolic small ribosomal subunit"/>
    <property type="evidence" value="ECO:0007669"/>
    <property type="project" value="UniProtKB-UniRule"/>
</dbReference>
<dbReference type="InterPro" id="IPR027498">
    <property type="entry name" value="Ribosomal_uS2_euk"/>
</dbReference>
<dbReference type="GO" id="GO:0006412">
    <property type="term" value="P:translation"/>
    <property type="evidence" value="ECO:0007669"/>
    <property type="project" value="UniProtKB-UniRule"/>
</dbReference>
<proteinExistence type="inferred from homology"/>
<dbReference type="PROSITE" id="PS00963">
    <property type="entry name" value="RIBOSOMAL_S2_2"/>
    <property type="match status" value="1"/>
</dbReference>
<dbReference type="HAMAP" id="MF_00291_B">
    <property type="entry name" value="Ribosomal_uS2_B"/>
    <property type="match status" value="1"/>
</dbReference>
<feature type="compositionally biased region" description="Acidic residues" evidence="9">
    <location>
        <begin position="244"/>
        <end position="258"/>
    </location>
</feature>
<dbReference type="EMBL" id="HBIE01017579">
    <property type="protein sequence ID" value="CAE0310485.1"/>
    <property type="molecule type" value="Transcribed_RNA"/>
</dbReference>
<comment type="similarity">
    <text evidence="2 7 8">Belongs to the universal ribosomal protein uS2 family.</text>
</comment>
<dbReference type="PROSITE" id="PS00962">
    <property type="entry name" value="RIBOSOMAL_S2_1"/>
    <property type="match status" value="1"/>
</dbReference>
<reference evidence="10" key="1">
    <citation type="submission" date="2021-01" db="EMBL/GenBank/DDBJ databases">
        <authorList>
            <person name="Corre E."/>
            <person name="Pelletier E."/>
            <person name="Niang G."/>
            <person name="Scheremetjew M."/>
            <person name="Finn R."/>
            <person name="Kale V."/>
            <person name="Holt S."/>
            <person name="Cochrane G."/>
            <person name="Meng A."/>
            <person name="Brown T."/>
            <person name="Cohen L."/>
        </authorList>
    </citation>
    <scope>NUCLEOTIDE SEQUENCE</scope>
    <source>
        <strain evidence="10">Fehren 1</strain>
    </source>
</reference>
<evidence type="ECO:0000256" key="6">
    <source>
        <dbReference type="ARBA" id="ARBA00035256"/>
    </source>
</evidence>
<dbReference type="FunFam" id="3.40.50.10490:FF:000030">
    <property type="entry name" value="30S ribosomal protein S2"/>
    <property type="match status" value="1"/>
</dbReference>
<sequence length="272" mass="30428">MTLLYTNNRDEDVVNMIAAEVHVGTQNCNSQMESYIYDRTRDGVFYLDLAKTWEKTMVAARIIAAIQAKNKKDVLVVSSREYAQRAILKFATNTGANYLGGKWVPGTLTNQNTKKFLEPRLVIVCDPRLDHQALTEASYMNIPVIALCDSDSPLNWVDVAIPANNKSRFSIAYMFWLLARETLQVQGLIPRDQPWDVIVDLFMFRNPDAKKEVTEDAGEDDEAEGEAEPEDTAVANTMKTFEGEGQEGEEDEEDEEGEAWSNPTPAGASYAA</sequence>
<dbReference type="PRINTS" id="PR00395">
    <property type="entry name" value="RIBOSOMALS2"/>
</dbReference>
<dbReference type="InterPro" id="IPR005707">
    <property type="entry name" value="Ribosomal_uS2_euk/arc"/>
</dbReference>
<name>A0A7S3I1I9_9SPIT</name>
<dbReference type="InterPro" id="IPR005706">
    <property type="entry name" value="Ribosomal_uS2_bac/mit/plastid"/>
</dbReference>
<keyword evidence="4 7" id="KW-0689">Ribosomal protein</keyword>
<dbReference type="InterPro" id="IPR001865">
    <property type="entry name" value="Ribosomal_uS2"/>
</dbReference>
<evidence type="ECO:0000256" key="5">
    <source>
        <dbReference type="ARBA" id="ARBA00023274"/>
    </source>
</evidence>
<dbReference type="SUPFAM" id="SSF52313">
    <property type="entry name" value="Ribosomal protein S2"/>
    <property type="match status" value="1"/>
</dbReference>
<evidence type="ECO:0000256" key="4">
    <source>
        <dbReference type="ARBA" id="ARBA00022980"/>
    </source>
</evidence>
<feature type="region of interest" description="Disordered" evidence="9">
    <location>
        <begin position="211"/>
        <end position="272"/>
    </location>
</feature>
<dbReference type="InterPro" id="IPR018130">
    <property type="entry name" value="Ribosomal_uS2_CS"/>
</dbReference>
<comment type="function">
    <text evidence="7">Required for the assembly and/or stability of the 40S ribosomal subunit. Required for the processing of the 20S rRNA-precursor to mature 18S rRNA in a late step of the maturation of 40S ribosomal subunits.</text>
</comment>
<dbReference type="NCBIfam" id="TIGR01012">
    <property type="entry name" value="uS2_euk_arch"/>
    <property type="match status" value="1"/>
</dbReference>
<dbReference type="Pfam" id="PF00318">
    <property type="entry name" value="Ribosomal_S2"/>
    <property type="match status" value="2"/>
</dbReference>
<protein>
    <recommendedName>
        <fullName evidence="6 7">Small ribosomal subunit protein uS2</fullName>
    </recommendedName>
</protein>
<evidence type="ECO:0000256" key="9">
    <source>
        <dbReference type="SAM" id="MobiDB-lite"/>
    </source>
</evidence>
<dbReference type="CDD" id="cd01425">
    <property type="entry name" value="RPS2"/>
    <property type="match status" value="1"/>
</dbReference>
<keyword evidence="3 7" id="KW-0963">Cytoplasm</keyword>
<evidence type="ECO:0000256" key="3">
    <source>
        <dbReference type="ARBA" id="ARBA00022490"/>
    </source>
</evidence>
<evidence type="ECO:0000313" key="10">
    <source>
        <dbReference type="EMBL" id="CAE0310485.1"/>
    </source>
</evidence>
<accession>A0A7S3I1I9</accession>
<dbReference type="InterPro" id="IPR023591">
    <property type="entry name" value="Ribosomal_uS2_flav_dom_sf"/>
</dbReference>
<dbReference type="Gene3D" id="3.40.50.10490">
    <property type="entry name" value="Glucose-6-phosphate isomerase like protein, domain 1"/>
    <property type="match status" value="1"/>
</dbReference>
<dbReference type="GO" id="GO:0000028">
    <property type="term" value="P:ribosomal small subunit assembly"/>
    <property type="evidence" value="ECO:0007669"/>
    <property type="project" value="UniProtKB-UniRule"/>
</dbReference>
<evidence type="ECO:0000256" key="1">
    <source>
        <dbReference type="ARBA" id="ARBA00004496"/>
    </source>
</evidence>
<evidence type="ECO:0000256" key="2">
    <source>
        <dbReference type="ARBA" id="ARBA00006242"/>
    </source>
</evidence>
<dbReference type="AlphaFoldDB" id="A0A7S3I1I9"/>
<comment type="subcellular location">
    <subcellularLocation>
        <location evidence="1 7">Cytoplasm</location>
    </subcellularLocation>
</comment>
<evidence type="ECO:0000256" key="8">
    <source>
        <dbReference type="RuleBase" id="RU003631"/>
    </source>
</evidence>